<dbReference type="EMBL" id="MU006627">
    <property type="protein sequence ID" value="KAF2741735.1"/>
    <property type="molecule type" value="Genomic_DNA"/>
</dbReference>
<proteinExistence type="predicted"/>
<name>A0A6A6UW81_9PLEO</name>
<evidence type="ECO:0000313" key="4">
    <source>
        <dbReference type="EMBL" id="KAF2741736.1"/>
    </source>
</evidence>
<dbReference type="EMBL" id="MU006627">
    <property type="protein sequence ID" value="KAF2741736.1"/>
    <property type="molecule type" value="Genomic_DNA"/>
</dbReference>
<accession>A0A6A6UW81</accession>
<dbReference type="Pfam" id="PF24494">
    <property type="entry name" value="DUF7587"/>
    <property type="match status" value="1"/>
</dbReference>
<dbReference type="OrthoDB" id="3483554at2759"/>
<evidence type="ECO:0000256" key="1">
    <source>
        <dbReference type="SAM" id="MobiDB-lite"/>
    </source>
</evidence>
<feature type="domain" description="DUF7587" evidence="2">
    <location>
        <begin position="59"/>
        <end position="198"/>
    </location>
</feature>
<feature type="region of interest" description="Disordered" evidence="1">
    <location>
        <begin position="65"/>
        <end position="90"/>
    </location>
</feature>
<sequence length="253" mass="29414">MSPLSQAEDRRSEVLTRRKALQLLEADSTNPFIRSEEQRHPWSVDPIQTLHCPLLHGPLLRVWDSKSGRQPEGDNRMLSRSPDQRLDTEQARKTSLVIHLDHKVRESTPYISFTKSPSAIEEIVAWRSTKRGAQTLTVIDPNVRLNNGLPIVDVVAEMQHYGIQDPYNKGNRYYIDHYVCLWEVTKEEIVDHYEWEELAKRAKWYEEIIMPDFRRFSRRNVLAPTRTSASNMSTMIESLPSKSLSYTGSYMQS</sequence>
<evidence type="ECO:0000313" key="3">
    <source>
        <dbReference type="EMBL" id="KAF2741735.1"/>
    </source>
</evidence>
<dbReference type="Proteomes" id="UP000799440">
    <property type="component" value="Unassembled WGS sequence"/>
</dbReference>
<gene>
    <name evidence="4" type="ORF">M011DRAFT_318375</name>
    <name evidence="3" type="ORF">M011DRAFT_434294</name>
</gene>
<protein>
    <recommendedName>
        <fullName evidence="2">DUF7587 domain-containing protein</fullName>
    </recommendedName>
</protein>
<evidence type="ECO:0000313" key="5">
    <source>
        <dbReference type="Proteomes" id="UP000799440"/>
    </source>
</evidence>
<organism evidence="4 5">
    <name type="scientific">Sporormia fimetaria CBS 119925</name>
    <dbReference type="NCBI Taxonomy" id="1340428"/>
    <lineage>
        <taxon>Eukaryota</taxon>
        <taxon>Fungi</taxon>
        <taxon>Dikarya</taxon>
        <taxon>Ascomycota</taxon>
        <taxon>Pezizomycotina</taxon>
        <taxon>Dothideomycetes</taxon>
        <taxon>Pleosporomycetidae</taxon>
        <taxon>Pleosporales</taxon>
        <taxon>Sporormiaceae</taxon>
        <taxon>Sporormia</taxon>
    </lineage>
</organism>
<dbReference type="InterPro" id="IPR056009">
    <property type="entry name" value="DUF7587"/>
</dbReference>
<keyword evidence="5" id="KW-1185">Reference proteome</keyword>
<reference evidence="4" key="1">
    <citation type="journal article" date="2020" name="Stud. Mycol.">
        <title>101 Dothideomycetes genomes: a test case for predicting lifestyles and emergence of pathogens.</title>
        <authorList>
            <person name="Haridas S."/>
            <person name="Albert R."/>
            <person name="Binder M."/>
            <person name="Bloem J."/>
            <person name="Labutti K."/>
            <person name="Salamov A."/>
            <person name="Andreopoulos B."/>
            <person name="Baker S."/>
            <person name="Barry K."/>
            <person name="Bills G."/>
            <person name="Bluhm B."/>
            <person name="Cannon C."/>
            <person name="Castanera R."/>
            <person name="Culley D."/>
            <person name="Daum C."/>
            <person name="Ezra D."/>
            <person name="Gonzalez J."/>
            <person name="Henrissat B."/>
            <person name="Kuo A."/>
            <person name="Liang C."/>
            <person name="Lipzen A."/>
            <person name="Lutzoni F."/>
            <person name="Magnuson J."/>
            <person name="Mondo S."/>
            <person name="Nolan M."/>
            <person name="Ohm R."/>
            <person name="Pangilinan J."/>
            <person name="Park H.-J."/>
            <person name="Ramirez L."/>
            <person name="Alfaro M."/>
            <person name="Sun H."/>
            <person name="Tritt A."/>
            <person name="Yoshinaga Y."/>
            <person name="Zwiers L.-H."/>
            <person name="Turgeon B."/>
            <person name="Goodwin S."/>
            <person name="Spatafora J."/>
            <person name="Crous P."/>
            <person name="Grigoriev I."/>
        </authorList>
    </citation>
    <scope>NUCLEOTIDE SEQUENCE</scope>
    <source>
        <strain evidence="4">CBS 119925</strain>
    </source>
</reference>
<dbReference type="AlphaFoldDB" id="A0A6A6UW81"/>
<evidence type="ECO:0000259" key="2">
    <source>
        <dbReference type="Pfam" id="PF24494"/>
    </source>
</evidence>